<keyword evidence="2" id="KW-0378">Hydrolase</keyword>
<keyword evidence="5" id="KW-1185">Reference proteome</keyword>
<comment type="similarity">
    <text evidence="1">Belongs to the thioesterase PaaI family.</text>
</comment>
<evidence type="ECO:0000313" key="4">
    <source>
        <dbReference type="EMBL" id="ADK85362.1"/>
    </source>
</evidence>
<dbReference type="RefSeq" id="WP_013258803.1">
    <property type="nucleotide sequence ID" value="NC_014365.1"/>
</dbReference>
<dbReference type="AlphaFoldDB" id="E1QL97"/>
<dbReference type="HOGENOM" id="CLU_089876_5_1_7"/>
<dbReference type="EMBL" id="CP002085">
    <property type="protein sequence ID" value="ADK85362.1"/>
    <property type="molecule type" value="Genomic_DNA"/>
</dbReference>
<dbReference type="OrthoDB" id="9813282at2"/>
<protein>
    <submittedName>
        <fullName evidence="4">Thioesterase superfamily protein</fullName>
    </submittedName>
</protein>
<name>E1QL97_DESB2</name>
<accession>E1QL97</accession>
<dbReference type="STRING" id="644282.Deba_1997"/>
<proteinExistence type="inferred from homology"/>
<dbReference type="InterPro" id="IPR039298">
    <property type="entry name" value="ACOT13"/>
</dbReference>
<dbReference type="GO" id="GO:0047617">
    <property type="term" value="F:fatty acyl-CoA hydrolase activity"/>
    <property type="evidence" value="ECO:0007669"/>
    <property type="project" value="InterPro"/>
</dbReference>
<reference evidence="4 5" key="1">
    <citation type="journal article" date="2010" name="Stand. Genomic Sci.">
        <title>Complete genome sequence of Desulfarculus baarsii type strain (2st14).</title>
        <authorList>
            <person name="Sun H."/>
            <person name="Spring S."/>
            <person name="Lapidus A."/>
            <person name="Davenport K."/>
            <person name="Del Rio T.G."/>
            <person name="Tice H."/>
            <person name="Nolan M."/>
            <person name="Copeland A."/>
            <person name="Cheng J.F."/>
            <person name="Lucas S."/>
            <person name="Tapia R."/>
            <person name="Goodwin L."/>
            <person name="Pitluck S."/>
            <person name="Ivanova N."/>
            <person name="Pagani I."/>
            <person name="Mavromatis K."/>
            <person name="Ovchinnikova G."/>
            <person name="Pati A."/>
            <person name="Chen A."/>
            <person name="Palaniappan K."/>
            <person name="Hauser L."/>
            <person name="Chang Y.J."/>
            <person name="Jeffries C.D."/>
            <person name="Detter J.C."/>
            <person name="Han C."/>
            <person name="Rohde M."/>
            <person name="Brambilla E."/>
            <person name="Goker M."/>
            <person name="Woyke T."/>
            <person name="Bristow J."/>
            <person name="Eisen J.A."/>
            <person name="Markowitz V."/>
            <person name="Hugenholtz P."/>
            <person name="Kyrpides N.C."/>
            <person name="Klenk H.P."/>
            <person name="Land M."/>
        </authorList>
    </citation>
    <scope>NUCLEOTIDE SEQUENCE [LARGE SCALE GENOMIC DNA]</scope>
    <source>
        <strain evidence="5">ATCC 33931 / DSM 2075 / LMG 7858 / VKM B-1802 / 2st14</strain>
    </source>
</reference>
<dbReference type="NCBIfam" id="TIGR00369">
    <property type="entry name" value="unchar_dom_1"/>
    <property type="match status" value="1"/>
</dbReference>
<dbReference type="eggNOG" id="COG2050">
    <property type="taxonomic scope" value="Bacteria"/>
</dbReference>
<dbReference type="SUPFAM" id="SSF54637">
    <property type="entry name" value="Thioesterase/thiol ester dehydrase-isomerase"/>
    <property type="match status" value="1"/>
</dbReference>
<sequence length="143" mass="15373">MGMNGMDMLRAVEDGQLKPPPIFALMGITMSRCGDGWAELELEVGGRHHNSMGMAHGGVVATLGDAVMGTALITTLREGELFTTLELHTNYIRPARDGKLSAKGQVVRRGRSTAYCEAEIKDAQGRLVAKLSSACLIQQGQWS</sequence>
<evidence type="ECO:0000256" key="2">
    <source>
        <dbReference type="ARBA" id="ARBA00022801"/>
    </source>
</evidence>
<organism evidence="4 5">
    <name type="scientific">Desulfarculus baarsii (strain ATCC 33931 / DSM 2075 / LMG 7858 / VKM B-1802 / 2st14)</name>
    <dbReference type="NCBI Taxonomy" id="644282"/>
    <lineage>
        <taxon>Bacteria</taxon>
        <taxon>Pseudomonadati</taxon>
        <taxon>Thermodesulfobacteriota</taxon>
        <taxon>Desulfarculia</taxon>
        <taxon>Desulfarculales</taxon>
        <taxon>Desulfarculaceae</taxon>
        <taxon>Desulfarculus</taxon>
    </lineage>
</organism>
<dbReference type="InterPro" id="IPR003736">
    <property type="entry name" value="PAAI_dom"/>
</dbReference>
<evidence type="ECO:0000259" key="3">
    <source>
        <dbReference type="Pfam" id="PF03061"/>
    </source>
</evidence>
<dbReference type="KEGG" id="dbr:Deba_1997"/>
<evidence type="ECO:0000256" key="1">
    <source>
        <dbReference type="ARBA" id="ARBA00008324"/>
    </source>
</evidence>
<feature type="domain" description="Thioesterase" evidence="3">
    <location>
        <begin position="52"/>
        <end position="129"/>
    </location>
</feature>
<evidence type="ECO:0000313" key="5">
    <source>
        <dbReference type="Proteomes" id="UP000009047"/>
    </source>
</evidence>
<dbReference type="InterPro" id="IPR029069">
    <property type="entry name" value="HotDog_dom_sf"/>
</dbReference>
<dbReference type="Gene3D" id="3.10.129.10">
    <property type="entry name" value="Hotdog Thioesterase"/>
    <property type="match status" value="1"/>
</dbReference>
<dbReference type="PANTHER" id="PTHR21660:SF1">
    <property type="entry name" value="ACYL-COENZYME A THIOESTERASE 13"/>
    <property type="match status" value="1"/>
</dbReference>
<gene>
    <name evidence="4" type="ordered locus">Deba_1997</name>
</gene>
<dbReference type="InterPro" id="IPR006683">
    <property type="entry name" value="Thioestr_dom"/>
</dbReference>
<dbReference type="CDD" id="cd03443">
    <property type="entry name" value="PaaI_thioesterase"/>
    <property type="match status" value="1"/>
</dbReference>
<dbReference type="Proteomes" id="UP000009047">
    <property type="component" value="Chromosome"/>
</dbReference>
<dbReference type="PANTHER" id="PTHR21660">
    <property type="entry name" value="THIOESTERASE SUPERFAMILY MEMBER-RELATED"/>
    <property type="match status" value="1"/>
</dbReference>
<dbReference type="Pfam" id="PF03061">
    <property type="entry name" value="4HBT"/>
    <property type="match status" value="1"/>
</dbReference>